<dbReference type="Proteomes" id="UP001202479">
    <property type="component" value="Unassembled WGS sequence"/>
</dbReference>
<feature type="transmembrane region" description="Helical" evidence="1">
    <location>
        <begin position="7"/>
        <end position="25"/>
    </location>
</feature>
<protein>
    <submittedName>
        <fullName evidence="3">GAL102</fullName>
    </submittedName>
</protein>
<dbReference type="RefSeq" id="XP_049180672.1">
    <property type="nucleotide sequence ID" value="XM_049323466.1"/>
</dbReference>
<dbReference type="InterPro" id="IPR016040">
    <property type="entry name" value="NAD(P)-bd_dom"/>
</dbReference>
<dbReference type="PANTHER" id="PTHR43000">
    <property type="entry name" value="DTDP-D-GLUCOSE 4,6-DEHYDRATASE-RELATED"/>
    <property type="match status" value="1"/>
</dbReference>
<feature type="domain" description="NAD(P)-binding" evidence="2">
    <location>
        <begin position="8"/>
        <end position="315"/>
    </location>
</feature>
<dbReference type="GO" id="GO:0009225">
    <property type="term" value="P:nucleotide-sugar metabolic process"/>
    <property type="evidence" value="ECO:0007669"/>
    <property type="project" value="UniProtKB-ARBA"/>
</dbReference>
<organism evidence="3 4">
    <name type="scientific">Candida oxycetoniae</name>
    <dbReference type="NCBI Taxonomy" id="497107"/>
    <lineage>
        <taxon>Eukaryota</taxon>
        <taxon>Fungi</taxon>
        <taxon>Dikarya</taxon>
        <taxon>Ascomycota</taxon>
        <taxon>Saccharomycotina</taxon>
        <taxon>Pichiomycetes</taxon>
        <taxon>Debaryomycetaceae</taxon>
        <taxon>Candida/Lodderomyces clade</taxon>
        <taxon>Candida</taxon>
    </lineage>
</organism>
<dbReference type="Gene3D" id="3.90.25.10">
    <property type="entry name" value="UDP-galactose 4-epimerase, domain 1"/>
    <property type="match status" value="1"/>
</dbReference>
<keyword evidence="4" id="KW-1185">Reference proteome</keyword>
<accession>A0AAI9SXQ3</accession>
<evidence type="ECO:0000313" key="3">
    <source>
        <dbReference type="EMBL" id="KAI3404927.2"/>
    </source>
</evidence>
<keyword evidence="1" id="KW-0472">Membrane</keyword>
<keyword evidence="1" id="KW-0812">Transmembrane</keyword>
<name>A0AAI9SXQ3_9ASCO</name>
<dbReference type="GeneID" id="73379873"/>
<dbReference type="Pfam" id="PF16363">
    <property type="entry name" value="GDP_Man_Dehyd"/>
    <property type="match status" value="1"/>
</dbReference>
<dbReference type="EMBL" id="JAHUZD010000072">
    <property type="protein sequence ID" value="KAI3404927.2"/>
    <property type="molecule type" value="Genomic_DNA"/>
</dbReference>
<dbReference type="SUPFAM" id="SSF51735">
    <property type="entry name" value="NAD(P)-binding Rossmann-fold domains"/>
    <property type="match status" value="1"/>
</dbReference>
<proteinExistence type="predicted"/>
<reference evidence="3" key="1">
    <citation type="journal article" date="2022" name="DNA Res.">
        <title>Genome analysis of five recently described species of the CUG-Ser clade uncovers Candida theae as a new hybrid lineage with pathogenic potential in the Candida parapsilosis species complex.</title>
        <authorList>
            <person name="Mixao V."/>
            <person name="Del Olmo V."/>
            <person name="Hegedusova E."/>
            <person name="Saus E."/>
            <person name="Pryszcz L."/>
            <person name="Cillingova A."/>
            <person name="Nosek J."/>
            <person name="Gabaldon T."/>
        </authorList>
    </citation>
    <scope>NUCLEOTIDE SEQUENCE</scope>
    <source>
        <strain evidence="3">CBS 10844</strain>
    </source>
</reference>
<evidence type="ECO:0000313" key="4">
    <source>
        <dbReference type="Proteomes" id="UP001202479"/>
    </source>
</evidence>
<keyword evidence="1" id="KW-1133">Transmembrane helix</keyword>
<dbReference type="Gene3D" id="3.40.50.720">
    <property type="entry name" value="NAD(P)-binding Rossmann-like Domain"/>
    <property type="match status" value="1"/>
</dbReference>
<evidence type="ECO:0000256" key="1">
    <source>
        <dbReference type="SAM" id="Phobius"/>
    </source>
</evidence>
<sequence>MYYEKRVLVAGGAGFIGSNFLVQFVKRYPNYSFICVDYFNYASNRNIIRDLSSIGNFEFLQLDLSGPLEKIVGLVKSYAITDIINFAAESSVDRSFQDPLFFTKNNIIATQNLLECQRLFPSQIKWFLHVSTDEVYGDELENCSEVASLSPTNPYAASKAAIDLIINAYRKSYNSRVTIVRSSNVFGPNQDCKKLIPLIIKCGMDGTNVPIHGDGTNKRSYLYISDFLDAIDLIWRKRRDDDTVDGIYNISGDLNQMIENRVTVEIINEVFGFTTGIDYVEDRNYNDQFYSIDSTKVHSLGWEQRISLRDGLVMMMPMMMKKIGPKN</sequence>
<gene>
    <name evidence="3" type="ORF">KGF56_002256</name>
</gene>
<comment type="caution">
    <text evidence="3">The sequence shown here is derived from an EMBL/GenBank/DDBJ whole genome shotgun (WGS) entry which is preliminary data.</text>
</comment>
<dbReference type="AlphaFoldDB" id="A0AAI9SXQ3"/>
<dbReference type="FunFam" id="3.40.50.720:FF:000304">
    <property type="entry name" value="UDP-glucose 4,6-dehydratase"/>
    <property type="match status" value="1"/>
</dbReference>
<dbReference type="InterPro" id="IPR036291">
    <property type="entry name" value="NAD(P)-bd_dom_sf"/>
</dbReference>
<evidence type="ECO:0000259" key="2">
    <source>
        <dbReference type="Pfam" id="PF16363"/>
    </source>
</evidence>